<accession>A0A974NYT6</accession>
<dbReference type="Proteomes" id="UP000595894">
    <property type="component" value="Plasmid punnamed2"/>
</dbReference>
<dbReference type="KEGG" id="sari:H5J25_20225"/>
<reference evidence="2" key="1">
    <citation type="submission" date="2020-09" db="EMBL/GenBank/DDBJ databases">
        <title>Sphingomonas sp., a new species isolated from pork steak.</title>
        <authorList>
            <person name="Heidler von Heilborn D."/>
        </authorList>
    </citation>
    <scope>NUCLEOTIDE SEQUENCE [LARGE SCALE GENOMIC DNA]</scope>
    <source>
        <plasmid evidence="2">punnamed2</plasmid>
    </source>
</reference>
<dbReference type="AlphaFoldDB" id="A0A974NYT6"/>
<keyword evidence="1" id="KW-0614">Plasmid</keyword>
<keyword evidence="2" id="KW-1185">Reference proteome</keyword>
<evidence type="ECO:0000313" key="1">
    <source>
        <dbReference type="EMBL" id="QQV79410.1"/>
    </source>
</evidence>
<sequence length="52" mass="5936">MSNEVQALLDRDWNTGDHARPISSVLSAGRFEARVHDGWPPLAYPAERPRYE</sequence>
<gene>
    <name evidence="1" type="ORF">H5J25_20225</name>
</gene>
<protein>
    <submittedName>
        <fullName evidence="1">Uncharacterized protein</fullName>
    </submittedName>
</protein>
<dbReference type="EMBL" id="CP061037">
    <property type="protein sequence ID" value="QQV79410.1"/>
    <property type="molecule type" value="Genomic_DNA"/>
</dbReference>
<dbReference type="RefSeq" id="WP_202096679.1">
    <property type="nucleotide sequence ID" value="NZ_CP061037.1"/>
</dbReference>
<organism evidence="1 2">
    <name type="scientific">Sphingomonas aliaeris</name>
    <dbReference type="NCBI Taxonomy" id="2759526"/>
    <lineage>
        <taxon>Bacteria</taxon>
        <taxon>Pseudomonadati</taxon>
        <taxon>Pseudomonadota</taxon>
        <taxon>Alphaproteobacteria</taxon>
        <taxon>Sphingomonadales</taxon>
        <taxon>Sphingomonadaceae</taxon>
        <taxon>Sphingomonas</taxon>
    </lineage>
</organism>
<name>A0A974NYT6_9SPHN</name>
<evidence type="ECO:0000313" key="2">
    <source>
        <dbReference type="Proteomes" id="UP000595894"/>
    </source>
</evidence>
<proteinExistence type="predicted"/>
<geneLocation type="plasmid" evidence="1 2">
    <name>punnamed2</name>
</geneLocation>